<feature type="chain" id="PRO_5005329152" evidence="2">
    <location>
        <begin position="23"/>
        <end position="124"/>
    </location>
</feature>
<sequence>MIPLRYILLLVLVLGTTHELFGKALDGGDSDGGEIVVLKKRDSPGIAGDDDVESLHVNKDNIDQNDPIERDAIVMNDMAPFSPHSDEEVVDLIEEREESDGHEKLSASGEDSEEEAEEEFESEK</sequence>
<reference evidence="4" key="2">
    <citation type="submission" date="2015-08" db="UniProtKB">
        <authorList>
            <consortium name="WormBaseParasite"/>
        </authorList>
    </citation>
    <scope>IDENTIFICATION</scope>
</reference>
<reference evidence="3" key="1">
    <citation type="submission" date="2014-07" db="EMBL/GenBank/DDBJ databases">
        <authorList>
            <person name="Martin A.A"/>
            <person name="De Silva N."/>
        </authorList>
    </citation>
    <scope>NUCLEOTIDE SEQUENCE</scope>
</reference>
<feature type="compositionally biased region" description="Acidic residues" evidence="1">
    <location>
        <begin position="88"/>
        <end position="98"/>
    </location>
</feature>
<evidence type="ECO:0000313" key="4">
    <source>
        <dbReference type="WBParaSite" id="SVE_0213300.1"/>
    </source>
</evidence>
<evidence type="ECO:0000256" key="1">
    <source>
        <dbReference type="SAM" id="MobiDB-lite"/>
    </source>
</evidence>
<protein>
    <submittedName>
        <fullName evidence="4">Secreted protein</fullName>
    </submittedName>
</protein>
<feature type="compositionally biased region" description="Acidic residues" evidence="1">
    <location>
        <begin position="110"/>
        <end position="124"/>
    </location>
</feature>
<name>A0A0K0F021_STRVS</name>
<dbReference type="Proteomes" id="UP000035680">
    <property type="component" value="Unassembled WGS sequence"/>
</dbReference>
<dbReference type="WBParaSite" id="SVE_0213300.1">
    <property type="protein sequence ID" value="SVE_0213300.1"/>
    <property type="gene ID" value="SVE_0213300"/>
</dbReference>
<keyword evidence="3" id="KW-1185">Reference proteome</keyword>
<feature type="signal peptide" evidence="2">
    <location>
        <begin position="1"/>
        <end position="22"/>
    </location>
</feature>
<proteinExistence type="predicted"/>
<accession>A0A0K0F021</accession>
<dbReference type="AlphaFoldDB" id="A0A0K0F021"/>
<feature type="region of interest" description="Disordered" evidence="1">
    <location>
        <begin position="78"/>
        <end position="124"/>
    </location>
</feature>
<keyword evidence="2" id="KW-0732">Signal</keyword>
<evidence type="ECO:0000313" key="3">
    <source>
        <dbReference type="Proteomes" id="UP000035680"/>
    </source>
</evidence>
<evidence type="ECO:0000256" key="2">
    <source>
        <dbReference type="SAM" id="SignalP"/>
    </source>
</evidence>
<organism evidence="3 4">
    <name type="scientific">Strongyloides venezuelensis</name>
    <name type="common">Threadworm</name>
    <dbReference type="NCBI Taxonomy" id="75913"/>
    <lineage>
        <taxon>Eukaryota</taxon>
        <taxon>Metazoa</taxon>
        <taxon>Ecdysozoa</taxon>
        <taxon>Nematoda</taxon>
        <taxon>Chromadorea</taxon>
        <taxon>Rhabditida</taxon>
        <taxon>Tylenchina</taxon>
        <taxon>Panagrolaimomorpha</taxon>
        <taxon>Strongyloidoidea</taxon>
        <taxon>Strongyloididae</taxon>
        <taxon>Strongyloides</taxon>
    </lineage>
</organism>